<evidence type="ECO:0000313" key="3">
    <source>
        <dbReference type="EMBL" id="MCK2212460.1"/>
    </source>
</evidence>
<keyword evidence="3" id="KW-0413">Isomerase</keyword>
<proteinExistence type="inferred from homology"/>
<reference evidence="3 4" key="1">
    <citation type="submission" date="2022-04" db="EMBL/GenBank/DDBJ databases">
        <title>Genome draft of Actinomadura sp. ATCC 31491.</title>
        <authorList>
            <person name="Shi X."/>
            <person name="Du Y."/>
        </authorList>
    </citation>
    <scope>NUCLEOTIDE SEQUENCE [LARGE SCALE GENOMIC DNA]</scope>
    <source>
        <strain evidence="3 4">ATCC 31491</strain>
    </source>
</reference>
<evidence type="ECO:0000313" key="4">
    <source>
        <dbReference type="Proteomes" id="UP001317259"/>
    </source>
</evidence>
<dbReference type="Proteomes" id="UP001317259">
    <property type="component" value="Unassembled WGS sequence"/>
</dbReference>
<evidence type="ECO:0000256" key="1">
    <source>
        <dbReference type="ARBA" id="ARBA00008754"/>
    </source>
</evidence>
<sequence>MRISVAADSRDGVAERVVSELRRRGHEVLTHGALADGEHGERGVEQGGEQGDGERDDWAWACERAARDVAEGRAEQAVVCCWTGTGASIAANKVPGVRAALCVDAYTADGARKWNDANVLALSLRLTSDVVLDEILDAWLAGRPSTDPADVANIAHLEQI</sequence>
<dbReference type="RefSeq" id="WP_242381054.1">
    <property type="nucleotide sequence ID" value="NZ_JAKRKC020000001.1"/>
</dbReference>
<accession>A0ABT0FK66</accession>
<comment type="similarity">
    <text evidence="1">Belongs to the LacAB/RpiB family.</text>
</comment>
<name>A0ABT0FK66_9ACTN</name>
<dbReference type="EMBL" id="JAKRKC020000001">
    <property type="protein sequence ID" value="MCK2212460.1"/>
    <property type="molecule type" value="Genomic_DNA"/>
</dbReference>
<dbReference type="PANTHER" id="PTHR30345">
    <property type="entry name" value="RIBOSE-5-PHOSPHATE ISOMERASE B"/>
    <property type="match status" value="1"/>
</dbReference>
<dbReference type="Pfam" id="PF02502">
    <property type="entry name" value="LacAB_rpiB"/>
    <property type="match status" value="1"/>
</dbReference>
<feature type="region of interest" description="Disordered" evidence="2">
    <location>
        <begin position="33"/>
        <end position="55"/>
    </location>
</feature>
<comment type="caution">
    <text evidence="3">The sequence shown here is derived from an EMBL/GenBank/DDBJ whole genome shotgun (WGS) entry which is preliminary data.</text>
</comment>
<dbReference type="GO" id="GO:0016853">
    <property type="term" value="F:isomerase activity"/>
    <property type="evidence" value="ECO:0007669"/>
    <property type="project" value="UniProtKB-KW"/>
</dbReference>
<dbReference type="InterPro" id="IPR036569">
    <property type="entry name" value="RpiB_LacA_LacB_sf"/>
</dbReference>
<dbReference type="Gene3D" id="3.40.1400.10">
    <property type="entry name" value="Sugar-phosphate isomerase, RpiB/LacA/LacB"/>
    <property type="match status" value="1"/>
</dbReference>
<keyword evidence="4" id="KW-1185">Reference proteome</keyword>
<gene>
    <name evidence="3" type="ORF">MF672_001400</name>
</gene>
<dbReference type="InterPro" id="IPR003500">
    <property type="entry name" value="RpiB_LacA_LacB"/>
</dbReference>
<organism evidence="3 4">
    <name type="scientific">Actinomadura luzonensis</name>
    <dbReference type="NCBI Taxonomy" id="2805427"/>
    <lineage>
        <taxon>Bacteria</taxon>
        <taxon>Bacillati</taxon>
        <taxon>Actinomycetota</taxon>
        <taxon>Actinomycetes</taxon>
        <taxon>Streptosporangiales</taxon>
        <taxon>Thermomonosporaceae</taxon>
        <taxon>Actinomadura</taxon>
    </lineage>
</organism>
<dbReference type="PANTHER" id="PTHR30345:SF2">
    <property type="entry name" value="SUGAR-PHOSPHATE ISOMERASE, RPIB_LACA_LACB FAMILY"/>
    <property type="match status" value="1"/>
</dbReference>
<dbReference type="SUPFAM" id="SSF89623">
    <property type="entry name" value="Ribose/Galactose isomerase RpiB/AlsB"/>
    <property type="match status" value="1"/>
</dbReference>
<evidence type="ECO:0000256" key="2">
    <source>
        <dbReference type="SAM" id="MobiDB-lite"/>
    </source>
</evidence>
<protein>
    <submittedName>
        <fullName evidence="3">RpiB/LacA/LacB family sugar-phosphate isomerase</fullName>
    </submittedName>
</protein>